<feature type="transmembrane region" description="Helical" evidence="1">
    <location>
        <begin position="65"/>
        <end position="89"/>
    </location>
</feature>
<name>A0ABY8EBL6_9FIRM</name>
<dbReference type="Proteomes" id="UP001222800">
    <property type="component" value="Chromosome"/>
</dbReference>
<dbReference type="Pfam" id="PF07441">
    <property type="entry name" value="BofA"/>
    <property type="match status" value="1"/>
</dbReference>
<feature type="transmembrane region" description="Helical" evidence="1">
    <location>
        <begin position="42"/>
        <end position="59"/>
    </location>
</feature>
<evidence type="ECO:0000313" key="2">
    <source>
        <dbReference type="EMBL" id="WFD10342.1"/>
    </source>
</evidence>
<dbReference type="EMBL" id="CP120733">
    <property type="protein sequence ID" value="WFD10342.1"/>
    <property type="molecule type" value="Genomic_DNA"/>
</dbReference>
<keyword evidence="1" id="KW-1133">Transmembrane helix</keyword>
<keyword evidence="1" id="KW-0812">Transmembrane</keyword>
<dbReference type="RefSeq" id="WP_277732317.1">
    <property type="nucleotide sequence ID" value="NZ_CP120733.1"/>
</dbReference>
<sequence length="93" mass="10193">MIDVLLQVKLILLYGIIILSIYTIALLMIGPLKLIGKIGAKLMVGGLCIFILNYIFSIFNLNLNIGINLITSFCTAYLGVFGVLAISLIKYLL</sequence>
<evidence type="ECO:0000313" key="3">
    <source>
        <dbReference type="Proteomes" id="UP001222800"/>
    </source>
</evidence>
<evidence type="ECO:0000256" key="1">
    <source>
        <dbReference type="SAM" id="Phobius"/>
    </source>
</evidence>
<proteinExistence type="predicted"/>
<accession>A0ABY8EBL6</accession>
<dbReference type="InterPro" id="IPR010001">
    <property type="entry name" value="BofA"/>
</dbReference>
<protein>
    <submittedName>
        <fullName evidence="2">Pro-sigmaK processing inhibitor BofA family protein</fullName>
    </submittedName>
</protein>
<keyword evidence="1" id="KW-0472">Membrane</keyword>
<feature type="transmembrane region" description="Helical" evidence="1">
    <location>
        <begin position="12"/>
        <end position="30"/>
    </location>
</feature>
<keyword evidence="3" id="KW-1185">Reference proteome</keyword>
<reference evidence="2 3" key="1">
    <citation type="submission" date="2023-03" db="EMBL/GenBank/DDBJ databases">
        <title>Complete genome sequence of Tepidibacter sp. SWIR-1, isolated from a deep-sea hydrothermal vent.</title>
        <authorList>
            <person name="Li X."/>
        </authorList>
    </citation>
    <scope>NUCLEOTIDE SEQUENCE [LARGE SCALE GENOMIC DNA]</scope>
    <source>
        <strain evidence="2 3">SWIR-1</strain>
    </source>
</reference>
<organism evidence="2 3">
    <name type="scientific">Tepidibacter hydrothermalis</name>
    <dbReference type="NCBI Taxonomy" id="3036126"/>
    <lineage>
        <taxon>Bacteria</taxon>
        <taxon>Bacillati</taxon>
        <taxon>Bacillota</taxon>
        <taxon>Clostridia</taxon>
        <taxon>Peptostreptococcales</taxon>
        <taxon>Peptostreptococcaceae</taxon>
        <taxon>Tepidibacter</taxon>
    </lineage>
</organism>
<gene>
    <name evidence="2" type="ORF">P4S50_18895</name>
</gene>